<reference evidence="3" key="1">
    <citation type="submission" date="2013-01" db="EMBL/GenBank/DDBJ databases">
        <title>Draft Genome Sequence of a Mulberry Tree, Morus notabilis C.K. Schneid.</title>
        <authorList>
            <person name="He N."/>
            <person name="Zhao S."/>
        </authorList>
    </citation>
    <scope>NUCLEOTIDE SEQUENCE</scope>
</reference>
<proteinExistence type="predicted"/>
<evidence type="ECO:0000256" key="1">
    <source>
        <dbReference type="SAM" id="MobiDB-lite"/>
    </source>
</evidence>
<sequence length="165" mass="18863">MGFFRRIAGFLGFAKDDGHEVKDEDDDDHHHHHHEDGNTASQPRNRVHMKETGLPRKGFSVPVQVAVDRSHPGPLLAPCNSGDGGLQGLRWYAKRLRVDEDGDVADEFYDEVALETATSTENERKPFPRFQVKYRTRPAKVKKQVILQDGRIQQCVEHQGRLQWV</sequence>
<dbReference type="Proteomes" id="UP000030645">
    <property type="component" value="Unassembled WGS sequence"/>
</dbReference>
<accession>W9RN67</accession>
<dbReference type="STRING" id="981085.W9RN67"/>
<dbReference type="PANTHER" id="PTHR35750:SF1">
    <property type="entry name" value="PHOSPHOLIPID HYDROPEROXIDE GLUTATHIONE PEROXIDASE"/>
    <property type="match status" value="1"/>
</dbReference>
<dbReference type="OrthoDB" id="550279at2759"/>
<protein>
    <submittedName>
        <fullName evidence="2">Uncharacterized protein</fullName>
    </submittedName>
</protein>
<dbReference type="eggNOG" id="ENOG502S1Z4">
    <property type="taxonomic scope" value="Eukaryota"/>
</dbReference>
<gene>
    <name evidence="2" type="ORF">L484_023280</name>
</gene>
<organism evidence="2 3">
    <name type="scientific">Morus notabilis</name>
    <dbReference type="NCBI Taxonomy" id="981085"/>
    <lineage>
        <taxon>Eukaryota</taxon>
        <taxon>Viridiplantae</taxon>
        <taxon>Streptophyta</taxon>
        <taxon>Embryophyta</taxon>
        <taxon>Tracheophyta</taxon>
        <taxon>Spermatophyta</taxon>
        <taxon>Magnoliopsida</taxon>
        <taxon>eudicotyledons</taxon>
        <taxon>Gunneridae</taxon>
        <taxon>Pentapetalae</taxon>
        <taxon>rosids</taxon>
        <taxon>fabids</taxon>
        <taxon>Rosales</taxon>
        <taxon>Moraceae</taxon>
        <taxon>Moreae</taxon>
        <taxon>Morus</taxon>
    </lineage>
</organism>
<evidence type="ECO:0000313" key="3">
    <source>
        <dbReference type="Proteomes" id="UP000030645"/>
    </source>
</evidence>
<feature type="region of interest" description="Disordered" evidence="1">
    <location>
        <begin position="17"/>
        <end position="46"/>
    </location>
</feature>
<dbReference type="AlphaFoldDB" id="W9RN67"/>
<evidence type="ECO:0000313" key="2">
    <source>
        <dbReference type="EMBL" id="EXB99749.1"/>
    </source>
</evidence>
<dbReference type="EMBL" id="KE345304">
    <property type="protein sequence ID" value="EXB99749.1"/>
    <property type="molecule type" value="Genomic_DNA"/>
</dbReference>
<dbReference type="KEGG" id="mnt:21406049"/>
<dbReference type="PANTHER" id="PTHR35750">
    <property type="entry name" value="PHOSPHOLIPID HYDROPEROXIDE GLUTATHIONE PEROXIDASE"/>
    <property type="match status" value="1"/>
</dbReference>
<keyword evidence="3" id="KW-1185">Reference proteome</keyword>
<name>W9RN67_9ROSA</name>